<dbReference type="PANTHER" id="PTHR23100">
    <property type="entry name" value="ARGININE BIOSYNTHESIS BIFUNCTIONAL PROTEIN ARGJ"/>
    <property type="match status" value="1"/>
</dbReference>
<dbReference type="NCBIfam" id="NF003802">
    <property type="entry name" value="PRK05388.1"/>
    <property type="match status" value="1"/>
</dbReference>
<keyword evidence="3 8" id="KW-0028">Amino-acid biosynthesis</keyword>
<dbReference type="GO" id="GO:0004042">
    <property type="term" value="F:L-glutamate N-acetyltransferase activity"/>
    <property type="evidence" value="ECO:0007669"/>
    <property type="project" value="UniProtKB-UniRule"/>
</dbReference>
<feature type="binding site" evidence="8">
    <location>
        <position position="183"/>
    </location>
    <ligand>
        <name>substrate</name>
    </ligand>
</feature>
<dbReference type="Gene3D" id="3.10.20.340">
    <property type="entry name" value="ArgJ beta chain, C-terminal domain"/>
    <property type="match status" value="1"/>
</dbReference>
<dbReference type="EMBL" id="MCGO01000001">
    <property type="protein sequence ID" value="ORY53661.1"/>
    <property type="molecule type" value="Genomic_DNA"/>
</dbReference>
<dbReference type="GO" id="GO:0005759">
    <property type="term" value="C:mitochondrial matrix"/>
    <property type="evidence" value="ECO:0007669"/>
    <property type="project" value="UniProtKB-SubCell"/>
</dbReference>
<comment type="catalytic activity">
    <reaction evidence="8">
        <text>L-glutamate + acetyl-CoA = N-acetyl-L-glutamate + CoA + H(+)</text>
        <dbReference type="Rhea" id="RHEA:24292"/>
        <dbReference type="ChEBI" id="CHEBI:15378"/>
        <dbReference type="ChEBI" id="CHEBI:29985"/>
        <dbReference type="ChEBI" id="CHEBI:44337"/>
        <dbReference type="ChEBI" id="CHEBI:57287"/>
        <dbReference type="ChEBI" id="CHEBI:57288"/>
        <dbReference type="EC" id="2.3.1.1"/>
    </reaction>
</comment>
<evidence type="ECO:0000256" key="2">
    <source>
        <dbReference type="ARBA" id="ARBA00022571"/>
    </source>
</evidence>
<dbReference type="PANTHER" id="PTHR23100:SF0">
    <property type="entry name" value="ARGININE BIOSYNTHESIS BIFUNCTIONAL PROTEIN ARGJ, MITOCHONDRIAL"/>
    <property type="match status" value="1"/>
</dbReference>
<evidence type="ECO:0000256" key="7">
    <source>
        <dbReference type="ARBA" id="ARBA00023315"/>
    </source>
</evidence>
<dbReference type="AlphaFoldDB" id="A0A1Y2D2Y8"/>
<feature type="site" description="Involved in the stabilization of negative charge on the oxyanion by the formation of the oxyanion hole" evidence="8">
    <location>
        <position position="19"/>
    </location>
</feature>
<keyword evidence="6 8" id="KW-0511">Multifunctional enzyme</keyword>
<accession>A0A1Y2D2Y8</accession>
<dbReference type="FunFam" id="3.10.20.340:FF:000001">
    <property type="entry name" value="Arginine biosynthesis bifunctional protein ArgJ, chloroplastic"/>
    <property type="match status" value="1"/>
</dbReference>
<comment type="caution">
    <text evidence="8">Lacks conserved residue(s) required for the propagation of feature annotation.</text>
</comment>
<keyword evidence="2 8" id="KW-0055">Arginine biosynthesis</keyword>
<protein>
    <recommendedName>
        <fullName evidence="8">Arginine biosynthesis bifunctional protein ArgJ, mitochondrial</fullName>
    </recommendedName>
    <domain>
        <recommendedName>
            <fullName evidence="8">Glutamate N-acetyltransferase</fullName>
            <shortName evidence="8">GAT</shortName>
            <ecNumber evidence="8">2.3.1.35</ecNumber>
        </recommendedName>
        <alternativeName>
            <fullName evidence="8">Ornithine acetyltransferase</fullName>
            <shortName evidence="8">OATase</shortName>
        </alternativeName>
        <alternativeName>
            <fullName evidence="8">Ornithine transacetylase</fullName>
        </alternativeName>
    </domain>
    <domain>
        <recommendedName>
            <fullName evidence="8">Amino-acid acetyltransferase</fullName>
            <ecNumber evidence="8">2.3.1.1</ecNumber>
        </recommendedName>
        <alternativeName>
            <fullName evidence="8">N-acetylglutamate synthase</fullName>
            <shortName evidence="8">AGS</shortName>
        </alternativeName>
    </domain>
    <component>
        <recommendedName>
            <fullName evidence="8">Arginine biosynthesis bifunctional protein ArgJ alpha chain</fullName>
        </recommendedName>
    </component>
    <component>
        <recommendedName>
            <fullName evidence="8">Arginine biosynthesis bifunctional protein ArgJ beta chain</fullName>
        </recommendedName>
    </component>
</protein>
<dbReference type="EC" id="2.3.1.1" evidence="8"/>
<keyword evidence="4 8" id="KW-0808">Transferase</keyword>
<keyword evidence="5 8" id="KW-0068">Autocatalytic cleavage</keyword>
<comment type="catalytic activity">
    <reaction evidence="8">
        <text>N(2)-acetyl-L-ornithine + L-glutamate = N-acetyl-L-glutamate + L-ornithine</text>
        <dbReference type="Rhea" id="RHEA:15349"/>
        <dbReference type="ChEBI" id="CHEBI:29985"/>
        <dbReference type="ChEBI" id="CHEBI:44337"/>
        <dbReference type="ChEBI" id="CHEBI:46911"/>
        <dbReference type="ChEBI" id="CHEBI:57805"/>
        <dbReference type="EC" id="2.3.1.35"/>
    </reaction>
</comment>
<comment type="PTM">
    <text evidence="8">The alpha and beta chains are autoproteolytically processed from a single precursor protein within the mitochondrion.</text>
</comment>
<feature type="site" description="Cleavage; by autolysis" evidence="8">
    <location>
        <begin position="95"/>
        <end position="96"/>
    </location>
</feature>
<keyword evidence="7 8" id="KW-0012">Acyltransferase</keyword>
<dbReference type="Gene3D" id="3.60.70.12">
    <property type="entry name" value="L-amino peptidase D-ALA esterase/amidase"/>
    <property type="match status" value="1"/>
</dbReference>
<dbReference type="NCBIfam" id="TIGR00120">
    <property type="entry name" value="ArgJ"/>
    <property type="match status" value="1"/>
</dbReference>
<name>A0A1Y2D2Y8_9FUNG</name>
<comment type="pathway">
    <text evidence="8">Amino-acid biosynthesis; L-arginine biosynthesis; N(2)-acetyl-L-ornithine from L-glutamate: step 1/4.</text>
</comment>
<evidence type="ECO:0000313" key="10">
    <source>
        <dbReference type="Proteomes" id="UP000193642"/>
    </source>
</evidence>
<comment type="pathway">
    <text evidence="8">Amino-acid biosynthesis; L-arginine biosynthesis; L-ornithine and N-acetyl-L-glutamate from L-glutamate and N(2)-acetyl-L-ornithine (cyclic): step 1/1.</text>
</comment>
<feature type="binding site" evidence="8">
    <location>
        <position position="58"/>
    </location>
    <ligand>
        <name>substrate</name>
    </ligand>
</feature>
<evidence type="ECO:0000256" key="6">
    <source>
        <dbReference type="ARBA" id="ARBA00023268"/>
    </source>
</evidence>
<comment type="similarity">
    <text evidence="1 8">Belongs to the ArgJ family.</text>
</comment>
<evidence type="ECO:0000256" key="4">
    <source>
        <dbReference type="ARBA" id="ARBA00022679"/>
    </source>
</evidence>
<dbReference type="Proteomes" id="UP000193642">
    <property type="component" value="Unassembled WGS sequence"/>
</dbReference>
<dbReference type="InterPro" id="IPR002813">
    <property type="entry name" value="Arg_biosynth_ArgJ"/>
</dbReference>
<dbReference type="InterPro" id="IPR042195">
    <property type="entry name" value="ArgJ_beta_C"/>
</dbReference>
<comment type="subunit">
    <text evidence="8">Heterodimer of an alpha and a beta chain.</text>
</comment>
<organism evidence="9 10">
    <name type="scientific">Rhizoclosmatium globosum</name>
    <dbReference type="NCBI Taxonomy" id="329046"/>
    <lineage>
        <taxon>Eukaryota</taxon>
        <taxon>Fungi</taxon>
        <taxon>Fungi incertae sedis</taxon>
        <taxon>Chytridiomycota</taxon>
        <taxon>Chytridiomycota incertae sedis</taxon>
        <taxon>Chytridiomycetes</taxon>
        <taxon>Chytridiales</taxon>
        <taxon>Chytriomycetaceae</taxon>
        <taxon>Rhizoclosmatium</taxon>
    </lineage>
</organism>
<dbReference type="GO" id="GO:0004358">
    <property type="term" value="F:L-glutamate N-acetyltransferase activity, acting on acetyl-L-ornithine as donor"/>
    <property type="evidence" value="ECO:0007669"/>
    <property type="project" value="UniProtKB-UniRule"/>
</dbReference>
<proteinExistence type="inferred from homology"/>
<dbReference type="CDD" id="cd02152">
    <property type="entry name" value="OAT"/>
    <property type="match status" value="1"/>
</dbReference>
<dbReference type="HAMAP" id="MF_01106">
    <property type="entry name" value="ArgJ"/>
    <property type="match status" value="1"/>
</dbReference>
<comment type="function">
    <text evidence="8">Catalyzes two activities which are involved in the cyclic version of arginine biosynthesis: the synthesis of acetylglutamate from glutamate and acetyl-CoA, and of ornithine by transacetylation between acetylornithine and glutamate.</text>
</comment>
<dbReference type="Pfam" id="PF01960">
    <property type="entry name" value="ArgJ"/>
    <property type="match status" value="1"/>
</dbReference>
<dbReference type="STRING" id="329046.A0A1Y2D2Y8"/>
<feature type="chain" id="PRO_5023309139" description="Arginine biosynthesis bifunctional protein ArgJ alpha chain" evidence="8">
    <location>
        <begin position="1"/>
        <end position="95"/>
    </location>
</feature>
<dbReference type="GO" id="GO:0006592">
    <property type="term" value="P:ornithine biosynthetic process"/>
    <property type="evidence" value="ECO:0007669"/>
    <property type="project" value="EnsemblFungi"/>
</dbReference>
<feature type="binding site" evidence="8">
    <location>
        <position position="317"/>
    </location>
    <ligand>
        <name>substrate</name>
    </ligand>
</feature>
<feature type="binding site" evidence="8">
    <location>
        <position position="85"/>
    </location>
    <ligand>
        <name>substrate</name>
    </ligand>
</feature>
<evidence type="ECO:0000256" key="8">
    <source>
        <dbReference type="HAMAP-Rule" id="MF_03124"/>
    </source>
</evidence>
<dbReference type="GO" id="GO:0006526">
    <property type="term" value="P:L-arginine biosynthetic process"/>
    <property type="evidence" value="ECO:0007669"/>
    <property type="project" value="UniProtKB-UniRule"/>
</dbReference>
<keyword evidence="8" id="KW-0496">Mitochondrion</keyword>
<evidence type="ECO:0000256" key="3">
    <source>
        <dbReference type="ARBA" id="ARBA00022605"/>
    </source>
</evidence>
<dbReference type="UniPathway" id="UPA00068">
    <property type="reaction ID" value="UER00106"/>
</dbReference>
<evidence type="ECO:0000313" key="9">
    <source>
        <dbReference type="EMBL" id="ORY53661.1"/>
    </source>
</evidence>
<feature type="active site" description="Nucleophile" evidence="8">
    <location>
        <position position="96"/>
    </location>
</feature>
<feature type="binding site" evidence="8">
    <location>
        <position position="96"/>
    </location>
    <ligand>
        <name>substrate</name>
    </ligand>
</feature>
<feature type="site" description="Involved in the stabilization of negative charge on the oxyanion by the formation of the oxyanion hole" evidence="8">
    <location>
        <position position="20"/>
    </location>
</feature>
<dbReference type="InterPro" id="IPR016117">
    <property type="entry name" value="ArgJ-like_dom_sf"/>
</dbReference>
<comment type="caution">
    <text evidence="9">The sequence shown here is derived from an EMBL/GenBank/DDBJ whole genome shotgun (WGS) entry which is preliminary data.</text>
</comment>
<dbReference type="OrthoDB" id="4199794at2759"/>
<comment type="subcellular location">
    <subcellularLocation>
        <location evidence="8">Mitochondrion matrix</location>
    </subcellularLocation>
</comment>
<reference evidence="9 10" key="1">
    <citation type="submission" date="2016-07" db="EMBL/GenBank/DDBJ databases">
        <title>Pervasive Adenine N6-methylation of Active Genes in Fungi.</title>
        <authorList>
            <consortium name="DOE Joint Genome Institute"/>
            <person name="Mondo S.J."/>
            <person name="Dannebaum R.O."/>
            <person name="Kuo R.C."/>
            <person name="Labutti K."/>
            <person name="Haridas S."/>
            <person name="Kuo A."/>
            <person name="Salamov A."/>
            <person name="Ahrendt S.R."/>
            <person name="Lipzen A."/>
            <person name="Sullivan W."/>
            <person name="Andreopoulos W.B."/>
            <person name="Clum A."/>
            <person name="Lindquist E."/>
            <person name="Daum C."/>
            <person name="Ramamoorthy G.K."/>
            <person name="Gryganskyi A."/>
            <person name="Culley D."/>
            <person name="Magnuson J.K."/>
            <person name="James T.Y."/>
            <person name="O'Malley M.A."/>
            <person name="Stajich J.E."/>
            <person name="Spatafora J.W."/>
            <person name="Visel A."/>
            <person name="Grigoriev I.V."/>
        </authorList>
    </citation>
    <scope>NUCLEOTIDE SEQUENCE [LARGE SCALE GENOMIC DNA]</scope>
    <source>
        <strain evidence="9 10">JEL800</strain>
    </source>
</reference>
<dbReference type="EC" id="2.3.1.35" evidence="8"/>
<feature type="chain" id="PRO_5023309140" description="Arginine biosynthesis bifunctional protein ArgJ beta chain" evidence="8">
    <location>
        <begin position="96"/>
        <end position="321"/>
    </location>
</feature>
<dbReference type="SUPFAM" id="SSF56266">
    <property type="entry name" value="DmpA/ArgJ-like"/>
    <property type="match status" value="1"/>
</dbReference>
<sequence>MDKALGFSNANPSTIMLSTGVIGVPLKMDKILKGVDSLSKTLKDDHTAWVNVATGIMTTDTFPKLRSREFIGRDGKSYRMAGWAKGAGMIHPNMATMLGGIFTDASITTVCLKASLSHAVERSFNAITVDGDTSTNDSLIVFANGAANTKLIDSVASQEFKDFQTNLTDFAAELAGLVVRDGEGATKFLDIQVENARTFEEAKAVATSIAKSPLVKTAMFGQDANWGRIVCAVGYSGVDIEPTKVNLRMETRQSGTHEVVHLFKDGAPFEVFEKADKEKAKRILAGEDIVIRVNLGLGKEKAQMYTCDLTYDYVKINVDYT</sequence>
<gene>
    <name evidence="9" type="ORF">BCR33DRAFT_711036</name>
</gene>
<keyword evidence="10" id="KW-1185">Reference proteome</keyword>
<evidence type="ECO:0000256" key="5">
    <source>
        <dbReference type="ARBA" id="ARBA00022813"/>
    </source>
</evidence>
<evidence type="ECO:0000256" key="1">
    <source>
        <dbReference type="ARBA" id="ARBA00006774"/>
    </source>
</evidence>